<evidence type="ECO:0000256" key="12">
    <source>
        <dbReference type="SAM" id="SignalP"/>
    </source>
</evidence>
<dbReference type="FunFam" id="1.10.510.10:FF:000468">
    <property type="entry name" value="PTI1-like tyrosine-protein kinase 3"/>
    <property type="match status" value="1"/>
</dbReference>
<accession>A0A8T3AKB9</accession>
<evidence type="ECO:0000259" key="14">
    <source>
        <dbReference type="PROSITE" id="PS51782"/>
    </source>
</evidence>
<dbReference type="GO" id="GO:0004672">
    <property type="term" value="F:protein kinase activity"/>
    <property type="evidence" value="ECO:0007669"/>
    <property type="project" value="InterPro"/>
</dbReference>
<dbReference type="SMR" id="A0A8T3AKB9"/>
<evidence type="ECO:0000313" key="16">
    <source>
        <dbReference type="Proteomes" id="UP000829196"/>
    </source>
</evidence>
<keyword evidence="4 12" id="KW-0732">Signal</keyword>
<dbReference type="SUPFAM" id="SSF56112">
    <property type="entry name" value="Protein kinase-like (PK-like)"/>
    <property type="match status" value="1"/>
</dbReference>
<dbReference type="PROSITE" id="PS50011">
    <property type="entry name" value="PROTEIN_KINASE_DOM"/>
    <property type="match status" value="1"/>
</dbReference>
<dbReference type="InterPro" id="IPR052611">
    <property type="entry name" value="Plant_RLK_LysM"/>
</dbReference>
<comment type="subcellular location">
    <subcellularLocation>
        <location evidence="1">Cell membrane</location>
        <topology evidence="1">Single-pass membrane protein</topology>
    </subcellularLocation>
</comment>
<keyword evidence="3 11" id="KW-0812">Transmembrane</keyword>
<evidence type="ECO:0000256" key="4">
    <source>
        <dbReference type="ARBA" id="ARBA00022729"/>
    </source>
</evidence>
<dbReference type="PANTHER" id="PTHR45927">
    <property type="entry name" value="LYSM-DOMAIN RECEPTOR-LIKE KINASE-RELATED"/>
    <property type="match status" value="1"/>
</dbReference>
<keyword evidence="5" id="KW-0547">Nucleotide-binding</keyword>
<dbReference type="SUPFAM" id="SSF56672">
    <property type="entry name" value="DNA/RNA polymerases"/>
    <property type="match status" value="1"/>
</dbReference>
<comment type="caution">
    <text evidence="15">The sequence shown here is derived from an EMBL/GenBank/DDBJ whole genome shotgun (WGS) entry which is preliminary data.</text>
</comment>
<dbReference type="Gene3D" id="1.10.510.10">
    <property type="entry name" value="Transferase(Phosphotransferase) domain 1"/>
    <property type="match status" value="1"/>
</dbReference>
<evidence type="ECO:0000259" key="13">
    <source>
        <dbReference type="PROSITE" id="PS50011"/>
    </source>
</evidence>
<feature type="compositionally biased region" description="Low complexity" evidence="10">
    <location>
        <begin position="240"/>
        <end position="258"/>
    </location>
</feature>
<evidence type="ECO:0000256" key="1">
    <source>
        <dbReference type="ARBA" id="ARBA00004162"/>
    </source>
</evidence>
<proteinExistence type="predicted"/>
<dbReference type="Pfam" id="PF23472">
    <property type="entry name" value="LysM2_CERK1_LYK3_4_5"/>
    <property type="match status" value="1"/>
</dbReference>
<dbReference type="InterPro" id="IPR018392">
    <property type="entry name" value="LysM"/>
</dbReference>
<dbReference type="InterPro" id="IPR056562">
    <property type="entry name" value="LysM2_CERK1_LYK3_4_5"/>
</dbReference>
<evidence type="ECO:0000256" key="10">
    <source>
        <dbReference type="SAM" id="MobiDB-lite"/>
    </source>
</evidence>
<dbReference type="PROSITE" id="PS51782">
    <property type="entry name" value="LYSM"/>
    <property type="match status" value="1"/>
</dbReference>
<protein>
    <submittedName>
        <fullName evidence="15">Uncharacterized protein</fullName>
    </submittedName>
</protein>
<evidence type="ECO:0000256" key="2">
    <source>
        <dbReference type="ARBA" id="ARBA00022475"/>
    </source>
</evidence>
<organism evidence="15 16">
    <name type="scientific">Dendrobium nobile</name>
    <name type="common">Orchid</name>
    <dbReference type="NCBI Taxonomy" id="94219"/>
    <lineage>
        <taxon>Eukaryota</taxon>
        <taxon>Viridiplantae</taxon>
        <taxon>Streptophyta</taxon>
        <taxon>Embryophyta</taxon>
        <taxon>Tracheophyta</taxon>
        <taxon>Spermatophyta</taxon>
        <taxon>Magnoliopsida</taxon>
        <taxon>Liliopsida</taxon>
        <taxon>Asparagales</taxon>
        <taxon>Orchidaceae</taxon>
        <taxon>Epidendroideae</taxon>
        <taxon>Malaxideae</taxon>
        <taxon>Dendrobiinae</taxon>
        <taxon>Dendrobium</taxon>
    </lineage>
</organism>
<evidence type="ECO:0000256" key="3">
    <source>
        <dbReference type="ARBA" id="ARBA00022692"/>
    </source>
</evidence>
<dbReference type="OrthoDB" id="4062651at2759"/>
<dbReference type="Pfam" id="PF07714">
    <property type="entry name" value="PK_Tyr_Ser-Thr"/>
    <property type="match status" value="1"/>
</dbReference>
<dbReference type="InterPro" id="IPR056561">
    <property type="entry name" value="NFP_LYK_LysM1"/>
</dbReference>
<evidence type="ECO:0000256" key="9">
    <source>
        <dbReference type="ARBA" id="ARBA00023157"/>
    </source>
</evidence>
<feature type="signal peptide" evidence="12">
    <location>
        <begin position="1"/>
        <end position="28"/>
    </location>
</feature>
<feature type="domain" description="LysM" evidence="14">
    <location>
        <begin position="191"/>
        <end position="235"/>
    </location>
</feature>
<dbReference type="CDD" id="cd09272">
    <property type="entry name" value="RNase_HI_RT_Ty1"/>
    <property type="match status" value="1"/>
</dbReference>
<dbReference type="InterPro" id="IPR001245">
    <property type="entry name" value="Ser-Thr/Tyr_kinase_cat_dom"/>
</dbReference>
<evidence type="ECO:0000313" key="15">
    <source>
        <dbReference type="EMBL" id="KAI0496550.1"/>
    </source>
</evidence>
<dbReference type="Pfam" id="PF23446">
    <property type="entry name" value="LysM1_NFP_LYK"/>
    <property type="match status" value="1"/>
</dbReference>
<keyword evidence="6" id="KW-0067">ATP-binding</keyword>
<evidence type="ECO:0000256" key="6">
    <source>
        <dbReference type="ARBA" id="ARBA00022840"/>
    </source>
</evidence>
<dbReference type="Gene3D" id="3.30.200.20">
    <property type="entry name" value="Phosphorylase Kinase, domain 1"/>
    <property type="match status" value="1"/>
</dbReference>
<sequence length="962" mass="106088">MASSSSTILFLHLLVLLLVLLFFTSCYSQQPYINNVQDNCYGSNASSALGYTCNGVERSCTSFLTFRAKSPYLSPAIIAFLLSADASNISRINSVTDVATLSSGELILIPISCSCSNQFYQHNASYTIKALAENYFDIANETYQGLSTCQALMDQNPFDSLKLAVGDQLVVPLRCACPTINQTKAGIKYLLSYIIESNDDLSTLAQIFKSDYQSILDANELNEKSTYFPFTTLLIPLTTEPTALSSSPPSPEPSASEAKPPPPGGGGSSHTGLFVGVGVGVGLLLLIGALALFFCLRRRKQPEPQKGEPVSNISEYEELPFKSTSLSSPTTPYHLASSLQGALDWMTVYKFEELQKATEYFDEKHRIKGSVYRGVINGDSAAIKRLKGDVSNEIKILKQISHSSLIRLSGFCLHEGDTYMVYEYAEMGSLSDWLHHMKGKSDSSNLTWNQRIQIACDVADGLNYLHNYTNPPYVHKNLKSSNVLIAKDFRAKVSNFGLARPLADEEGLQQLTRHVVGTQGYLAPEYLEHGLITPKLDVFAFGVVLLELLSGKEATFEREGEEKGEILLSSAIEEVLSGEDVRSKLRGFLDGCLRDDYPFDLAFATAELAKRCVSHDLNSRPTMNELLVSLSAIYNSTLDWNPEGLASSRSSSTIHGNDDKTIKHLLGQLQAQFALKQLGQISLFLSIQVLQSTTGYFLTQQHYATQILHDAGYDDCKPAPTPIAIPSKHEPTASPPFPDPTLYRKLAGSLQYLSITRPDIAFATNVICQHMQQPTNADFQALKRLLRYVKGTITYGLPITTGSLDLRTYTDVDWASDTSDRKSVSGYCSFLGPNLISWTVKKQATVAKSSTEAEYRALSAGLSDVLWLRRLAAELGIPQQSPTLIHCDNTSAIAIAKNSVFHARTKHIEIDYHFIRQHLNSKAIQLVHISSNDQITDILTKPFSSSRFMELRHKLSIRPPNA</sequence>
<dbReference type="InterPro" id="IPR036779">
    <property type="entry name" value="LysM_dom_sf"/>
</dbReference>
<dbReference type="Gene3D" id="3.10.350.10">
    <property type="entry name" value="LysM domain"/>
    <property type="match status" value="1"/>
</dbReference>
<dbReference type="GO" id="GO:0005524">
    <property type="term" value="F:ATP binding"/>
    <property type="evidence" value="ECO:0007669"/>
    <property type="project" value="UniProtKB-KW"/>
</dbReference>
<keyword evidence="8 11" id="KW-0472">Membrane</keyword>
<dbReference type="Proteomes" id="UP000829196">
    <property type="component" value="Unassembled WGS sequence"/>
</dbReference>
<dbReference type="Pfam" id="PF07727">
    <property type="entry name" value="RVT_2"/>
    <property type="match status" value="1"/>
</dbReference>
<keyword evidence="2" id="KW-1003">Cell membrane</keyword>
<dbReference type="InterPro" id="IPR011009">
    <property type="entry name" value="Kinase-like_dom_sf"/>
</dbReference>
<evidence type="ECO:0000256" key="7">
    <source>
        <dbReference type="ARBA" id="ARBA00022989"/>
    </source>
</evidence>
<feature type="region of interest" description="Disordered" evidence="10">
    <location>
        <begin position="240"/>
        <end position="267"/>
    </location>
</feature>
<name>A0A8T3AKB9_DENNO</name>
<keyword evidence="16" id="KW-1185">Reference proteome</keyword>
<dbReference type="Pfam" id="PF23473">
    <property type="entry name" value="LysM3_LYK4_5"/>
    <property type="match status" value="1"/>
</dbReference>
<evidence type="ECO:0000256" key="5">
    <source>
        <dbReference type="ARBA" id="ARBA00022741"/>
    </source>
</evidence>
<dbReference type="EMBL" id="JAGYWB010000016">
    <property type="protein sequence ID" value="KAI0496550.1"/>
    <property type="molecule type" value="Genomic_DNA"/>
</dbReference>
<feature type="transmembrane region" description="Helical" evidence="11">
    <location>
        <begin position="273"/>
        <end position="296"/>
    </location>
</feature>
<dbReference type="InterPro" id="IPR056563">
    <property type="entry name" value="LysM3_LYK4_5"/>
</dbReference>
<reference evidence="15" key="1">
    <citation type="journal article" date="2022" name="Front. Genet.">
        <title>Chromosome-Scale Assembly of the Dendrobium nobile Genome Provides Insights Into the Molecular Mechanism of the Biosynthesis of the Medicinal Active Ingredient of Dendrobium.</title>
        <authorList>
            <person name="Xu Q."/>
            <person name="Niu S.-C."/>
            <person name="Li K.-L."/>
            <person name="Zheng P.-J."/>
            <person name="Zhang X.-J."/>
            <person name="Jia Y."/>
            <person name="Liu Y."/>
            <person name="Niu Y.-X."/>
            <person name="Yu L.-H."/>
            <person name="Chen D.-F."/>
            <person name="Zhang G.-Q."/>
        </authorList>
    </citation>
    <scope>NUCLEOTIDE SEQUENCE</scope>
    <source>
        <tissue evidence="15">Leaf</tissue>
    </source>
</reference>
<dbReference type="GO" id="GO:0005886">
    <property type="term" value="C:plasma membrane"/>
    <property type="evidence" value="ECO:0007669"/>
    <property type="project" value="UniProtKB-SubCell"/>
</dbReference>
<gene>
    <name evidence="15" type="ORF">KFK09_022870</name>
</gene>
<dbReference type="InterPro" id="IPR013103">
    <property type="entry name" value="RVT_2"/>
</dbReference>
<keyword evidence="9" id="KW-1015">Disulfide bond</keyword>
<dbReference type="InterPro" id="IPR043502">
    <property type="entry name" value="DNA/RNA_pol_sf"/>
</dbReference>
<feature type="domain" description="Protein kinase" evidence="13">
    <location>
        <begin position="334"/>
        <end position="638"/>
    </location>
</feature>
<keyword evidence="7 11" id="KW-1133">Transmembrane helix</keyword>
<evidence type="ECO:0000256" key="8">
    <source>
        <dbReference type="ARBA" id="ARBA00023136"/>
    </source>
</evidence>
<evidence type="ECO:0000256" key="11">
    <source>
        <dbReference type="SAM" id="Phobius"/>
    </source>
</evidence>
<feature type="chain" id="PRO_5035895723" evidence="12">
    <location>
        <begin position="29"/>
        <end position="962"/>
    </location>
</feature>
<dbReference type="InterPro" id="IPR000719">
    <property type="entry name" value="Prot_kinase_dom"/>
</dbReference>
<dbReference type="AlphaFoldDB" id="A0A8T3AKB9"/>
<dbReference type="PANTHER" id="PTHR45927:SF6">
    <property type="entry name" value="PROTEIN LYK5"/>
    <property type="match status" value="1"/>
</dbReference>